<protein>
    <recommendedName>
        <fullName evidence="5">Pentatricopeptide repeat-containing protein, chloroplastic</fullName>
    </recommendedName>
</protein>
<dbReference type="EMBL" id="CAXAMN010026439">
    <property type="protein sequence ID" value="CAK9102918.1"/>
    <property type="molecule type" value="Genomic_DNA"/>
</dbReference>
<dbReference type="Proteomes" id="UP001642484">
    <property type="component" value="Unassembled WGS sequence"/>
</dbReference>
<reference evidence="3 4" key="1">
    <citation type="submission" date="2024-02" db="EMBL/GenBank/DDBJ databases">
        <authorList>
            <person name="Chen Y."/>
            <person name="Shah S."/>
            <person name="Dougan E. K."/>
            <person name="Thang M."/>
            <person name="Chan C."/>
        </authorList>
    </citation>
    <scope>NUCLEOTIDE SEQUENCE [LARGE SCALE GENOMIC DNA]</scope>
</reference>
<evidence type="ECO:0000313" key="4">
    <source>
        <dbReference type="Proteomes" id="UP001642484"/>
    </source>
</evidence>
<organism evidence="3 4">
    <name type="scientific">Durusdinium trenchii</name>
    <dbReference type="NCBI Taxonomy" id="1381693"/>
    <lineage>
        <taxon>Eukaryota</taxon>
        <taxon>Sar</taxon>
        <taxon>Alveolata</taxon>
        <taxon>Dinophyceae</taxon>
        <taxon>Suessiales</taxon>
        <taxon>Symbiodiniaceae</taxon>
        <taxon>Durusdinium</taxon>
    </lineage>
</organism>
<dbReference type="PANTHER" id="PTHR47447">
    <property type="entry name" value="OS03G0856100 PROTEIN"/>
    <property type="match status" value="1"/>
</dbReference>
<proteinExistence type="predicted"/>
<name>A0ABP0RQJ4_9DINO</name>
<keyword evidence="4" id="KW-1185">Reference proteome</keyword>
<dbReference type="PROSITE" id="PS51375">
    <property type="entry name" value="PPR"/>
    <property type="match status" value="6"/>
</dbReference>
<dbReference type="InterPro" id="IPR002885">
    <property type="entry name" value="PPR_rpt"/>
</dbReference>
<comment type="caution">
    <text evidence="3">The sequence shown here is derived from an EMBL/GenBank/DDBJ whole genome shotgun (WGS) entry which is preliminary data.</text>
</comment>
<dbReference type="PANTHER" id="PTHR47447:SF17">
    <property type="entry name" value="OS12G0638900 PROTEIN"/>
    <property type="match status" value="1"/>
</dbReference>
<dbReference type="InterPro" id="IPR011990">
    <property type="entry name" value="TPR-like_helical_dom_sf"/>
</dbReference>
<evidence type="ECO:0008006" key="5">
    <source>
        <dbReference type="Google" id="ProtNLM"/>
    </source>
</evidence>
<sequence length="704" mass="76851">MRREGFCRWQHACQLLDATGDASLELDVSCFNSMVKSAAGERLWQLALALRQEMLNRSVRPNAAIYTSSLKALRGAHGSVSRCRDLIGDMLSRRLMPTTVVLNAAIGVASALSAWEEALSYNSLAKEFSLEPDLFTLSSSMSACTRGSAWRAAIQLFQQSDLASNTVTDNAAISAFAAGGDWQGALAMLSHMDDADDISYVAAISACRSERNWQLALQLLRRCPGNVVACSAAIAVLEADGRWRDALALLEKMQRTGPAPNVVTYNSLISACGKGQQWLHAIHLLAEARQAKLRPGIVALNSATTACEKGRQWQHAEQLLRNGEAAGLKLDIIGFSAATSACEKGWEWNRAVGLLQEIRQRQLLEVVSCNAALSACGQCSQTRAALAIFRSMRKESIYPSQVSYNAAMSACSAGGRDKEALELLAEMHHTRFSPDLTTYNCAATACGRAYRLGSALTLIEEAEQSRLKPDVLSFLALVPALGCSAEPNLRLAFALDQAEAILGDKPPDLPNALGLSLALAEALASEERLHGGSLQQLHKSRYKLAYQKLHCLTSSWPSPAERLQDPVLEKQNSLGAFFTAASLTDLWLGPTKQSWVDVPRINCRRALQDKGLMTYSTEPLAQHLSHLSAAWLANVGEEEEITWVLVTYLIGPIWLAASSSQSGLCLDIHVYPDSYLHDRMHGVSQKAGLGCWNFQRFLLDFWQW</sequence>
<feature type="repeat" description="PPR" evidence="2">
    <location>
        <begin position="365"/>
        <end position="399"/>
    </location>
</feature>
<feature type="repeat" description="PPR" evidence="2">
    <location>
        <begin position="27"/>
        <end position="61"/>
    </location>
</feature>
<dbReference type="Gene3D" id="1.25.40.10">
    <property type="entry name" value="Tetratricopeptide repeat domain"/>
    <property type="match status" value="3"/>
</dbReference>
<feature type="repeat" description="PPR" evidence="2">
    <location>
        <begin position="226"/>
        <end position="260"/>
    </location>
</feature>
<feature type="repeat" description="PPR" evidence="2">
    <location>
        <begin position="400"/>
        <end position="434"/>
    </location>
</feature>
<dbReference type="Pfam" id="PF13041">
    <property type="entry name" value="PPR_2"/>
    <property type="match status" value="1"/>
</dbReference>
<gene>
    <name evidence="3" type="ORF">CCMP2556_LOCUS48398</name>
</gene>
<keyword evidence="1" id="KW-0677">Repeat</keyword>
<dbReference type="Pfam" id="PF13812">
    <property type="entry name" value="PPR_3"/>
    <property type="match status" value="1"/>
</dbReference>
<accession>A0ABP0RQJ4</accession>
<feature type="repeat" description="PPR" evidence="2">
    <location>
        <begin position="261"/>
        <end position="295"/>
    </location>
</feature>
<feature type="repeat" description="PPR" evidence="2">
    <location>
        <begin position="435"/>
        <end position="469"/>
    </location>
</feature>
<evidence type="ECO:0000256" key="1">
    <source>
        <dbReference type="ARBA" id="ARBA00022737"/>
    </source>
</evidence>
<dbReference type="NCBIfam" id="TIGR00756">
    <property type="entry name" value="PPR"/>
    <property type="match status" value="3"/>
</dbReference>
<evidence type="ECO:0000313" key="3">
    <source>
        <dbReference type="EMBL" id="CAK9102918.1"/>
    </source>
</evidence>
<evidence type="ECO:0000256" key="2">
    <source>
        <dbReference type="PROSITE-ProRule" id="PRU00708"/>
    </source>
</evidence>